<proteinExistence type="predicted"/>
<keyword evidence="3" id="KW-1185">Reference proteome</keyword>
<name>A0ABV3DHM2_9ACTN</name>
<gene>
    <name evidence="2" type="ORF">AB0C36_17260</name>
</gene>
<feature type="region of interest" description="Disordered" evidence="1">
    <location>
        <begin position="304"/>
        <end position="346"/>
    </location>
</feature>
<evidence type="ECO:0000256" key="1">
    <source>
        <dbReference type="SAM" id="MobiDB-lite"/>
    </source>
</evidence>
<reference evidence="2 3" key="1">
    <citation type="submission" date="2024-06" db="EMBL/GenBank/DDBJ databases">
        <title>The Natural Products Discovery Center: Release of the First 8490 Sequenced Strains for Exploring Actinobacteria Biosynthetic Diversity.</title>
        <authorList>
            <person name="Kalkreuter E."/>
            <person name="Kautsar S.A."/>
            <person name="Yang D."/>
            <person name="Bader C.D."/>
            <person name="Teijaro C.N."/>
            <person name="Fluegel L."/>
            <person name="Davis C.M."/>
            <person name="Simpson J.R."/>
            <person name="Lauterbach L."/>
            <person name="Steele A.D."/>
            <person name="Gui C."/>
            <person name="Meng S."/>
            <person name="Li G."/>
            <person name="Viehrig K."/>
            <person name="Ye F."/>
            <person name="Su P."/>
            <person name="Kiefer A.F."/>
            <person name="Nichols A."/>
            <person name="Cepeda A.J."/>
            <person name="Yan W."/>
            <person name="Fan B."/>
            <person name="Jiang Y."/>
            <person name="Adhikari A."/>
            <person name="Zheng C.-J."/>
            <person name="Schuster L."/>
            <person name="Cowan T.M."/>
            <person name="Smanski M.J."/>
            <person name="Chevrette M.G."/>
            <person name="De Carvalho L.P.S."/>
            <person name="Shen B."/>
        </authorList>
    </citation>
    <scope>NUCLEOTIDE SEQUENCE [LARGE SCALE GENOMIC DNA]</scope>
    <source>
        <strain evidence="2 3">NPDC048946</strain>
    </source>
</reference>
<evidence type="ECO:0000313" key="2">
    <source>
        <dbReference type="EMBL" id="MEU8135256.1"/>
    </source>
</evidence>
<protein>
    <submittedName>
        <fullName evidence="2">DUF5954 family protein</fullName>
    </submittedName>
</protein>
<comment type="caution">
    <text evidence="2">The sequence shown here is derived from an EMBL/GenBank/DDBJ whole genome shotgun (WGS) entry which is preliminary data.</text>
</comment>
<dbReference type="Pfam" id="PF19379">
    <property type="entry name" value="DUF5954"/>
    <property type="match status" value="1"/>
</dbReference>
<feature type="compositionally biased region" description="Basic and acidic residues" evidence="1">
    <location>
        <begin position="326"/>
        <end position="346"/>
    </location>
</feature>
<sequence>MSSDKSDDPDPLVMRVQVDDHPVAAAVEADASIARTRYTTLNVRGPVFGIATQSPPGHGHWQVLTPITDGFAQQARDSLNSHLWFKAKDDTDDPLVRRELLAAVRVLETEPVDELTVLDVRYRVVRADEFVFSRDSVPEPPRPTDPEPAVPDWDGYDDTPLDRDFVIDHSAAAGLVATTERLALQRLHYRGERYPPEVRHDSEQAMATHPGVVLLPPAYCVVEHTGDSWTPLTGLMGTPHGARRALTNWLIRFWPLMRDLPEAEAARYAALAREFQAQVRANSLCVDDRLYSVARVGRMVRIGGDGPESARPSDVDNYGPSQIHPVMDEHGTITHEDTHEDTSEEE</sequence>
<dbReference type="Proteomes" id="UP001551482">
    <property type="component" value="Unassembled WGS sequence"/>
</dbReference>
<dbReference type="RefSeq" id="WP_358354819.1">
    <property type="nucleotide sequence ID" value="NZ_JBEZFP010000039.1"/>
</dbReference>
<accession>A0ABV3DHM2</accession>
<organism evidence="2 3">
    <name type="scientific">Streptodolium elevatio</name>
    <dbReference type="NCBI Taxonomy" id="3157996"/>
    <lineage>
        <taxon>Bacteria</taxon>
        <taxon>Bacillati</taxon>
        <taxon>Actinomycetota</taxon>
        <taxon>Actinomycetes</taxon>
        <taxon>Kitasatosporales</taxon>
        <taxon>Streptomycetaceae</taxon>
        <taxon>Streptodolium</taxon>
    </lineage>
</organism>
<dbReference type="EMBL" id="JBEZFP010000039">
    <property type="protein sequence ID" value="MEU8135256.1"/>
    <property type="molecule type" value="Genomic_DNA"/>
</dbReference>
<evidence type="ECO:0000313" key="3">
    <source>
        <dbReference type="Proteomes" id="UP001551482"/>
    </source>
</evidence>
<dbReference type="InterPro" id="IPR045998">
    <property type="entry name" value="DUF5954"/>
</dbReference>